<evidence type="ECO:0000313" key="5">
    <source>
        <dbReference type="EMBL" id="OFW57497.1"/>
    </source>
</evidence>
<keyword evidence="4" id="KW-0411">Iron-sulfur</keyword>
<dbReference type="PANTHER" id="PTHR30548:SF4">
    <property type="entry name" value="SUBUNIT OF OXYGEN-SENSITIVE 2-HYDROXYISOCAPROYL-COA DEHYDRATASE"/>
    <property type="match status" value="1"/>
</dbReference>
<organism evidence="5 6">
    <name type="scientific">Candidatus Solincola sediminis</name>
    <dbReference type="NCBI Taxonomy" id="1797199"/>
    <lineage>
        <taxon>Bacteria</taxon>
        <taxon>Bacillati</taxon>
        <taxon>Actinomycetota</taxon>
        <taxon>Candidatus Geothermincolia</taxon>
        <taxon>Candidatus Geothermincolales</taxon>
        <taxon>Candidatus Geothermincolaceae</taxon>
        <taxon>Candidatus Solincola</taxon>
    </lineage>
</organism>
<dbReference type="Proteomes" id="UP000177876">
    <property type="component" value="Unassembled WGS sequence"/>
</dbReference>
<gene>
    <name evidence="5" type="ORF">A2Y75_00925</name>
</gene>
<dbReference type="Gene3D" id="3.40.50.11890">
    <property type="match status" value="1"/>
</dbReference>
<dbReference type="PANTHER" id="PTHR30548">
    <property type="entry name" value="2-HYDROXYGLUTARYL-COA DEHYDRATASE, D-COMPONENT-RELATED"/>
    <property type="match status" value="1"/>
</dbReference>
<dbReference type="InterPro" id="IPR010327">
    <property type="entry name" value="FldB/FldC_alpha/beta"/>
</dbReference>
<evidence type="ECO:0008006" key="7">
    <source>
        <dbReference type="Google" id="ProtNLM"/>
    </source>
</evidence>
<dbReference type="EMBL" id="MELK01000033">
    <property type="protein sequence ID" value="OFW57497.1"/>
    <property type="molecule type" value="Genomic_DNA"/>
</dbReference>
<sequence>MEQSEEQRKADKERRRIKSTDAVRDLMMKYYVEAKGAEGTDKPIAWITSGAPVEPLIAFDVIPIYPENHGAMCGASHMNVELCEAAEAEGFSRDLCSYARGDIGSALTKGGPIGGLPRPDFLVCCNNICNTVLKWYEELARFFDVPLFIYDTPFVRGELSAHAAEYGLRQMEEYMMFLENNTRESYSEERYIEVAARSLAAGNLWMEVLACNRNAPAPMTCFDAFIFMAPIVTLRGKQEVVDFYQGLLREMRDRIEQGIGILPSEKYRILWDNIPIWYELRNLGRLFLELETCLVADTYTSAWSFGDVEIENPLASMAKIYNEIYLNINLERMSEKQVSLAENFKVDGMILHSNRSCKPYSLGQYDLAREFTRRTGLPTLIIEADHTDSRWYNRAEVENRIRDFVENLLG</sequence>
<dbReference type="STRING" id="1797197.A2Y75_00925"/>
<dbReference type="GO" id="GO:0016836">
    <property type="term" value="F:hydro-lyase activity"/>
    <property type="evidence" value="ECO:0007669"/>
    <property type="project" value="UniProtKB-ARBA"/>
</dbReference>
<proteinExistence type="inferred from homology"/>
<accession>A0A1F2WKY0</accession>
<evidence type="ECO:0000256" key="1">
    <source>
        <dbReference type="ARBA" id="ARBA00005806"/>
    </source>
</evidence>
<dbReference type="Pfam" id="PF06050">
    <property type="entry name" value="HGD-D"/>
    <property type="match status" value="1"/>
</dbReference>
<keyword evidence="2" id="KW-0479">Metal-binding</keyword>
<name>A0A1F2WKY0_9ACTN</name>
<dbReference type="Gene3D" id="3.40.50.11900">
    <property type="match status" value="1"/>
</dbReference>
<dbReference type="GO" id="GO:0046872">
    <property type="term" value="F:metal ion binding"/>
    <property type="evidence" value="ECO:0007669"/>
    <property type="project" value="UniProtKB-KW"/>
</dbReference>
<dbReference type="AlphaFoldDB" id="A0A1F2WKY0"/>
<protein>
    <recommendedName>
        <fullName evidence="7">2-hydroxyglutaryl-CoA dehydratase</fullName>
    </recommendedName>
</protein>
<comment type="caution">
    <text evidence="5">The sequence shown here is derived from an EMBL/GenBank/DDBJ whole genome shotgun (WGS) entry which is preliminary data.</text>
</comment>
<evidence type="ECO:0000256" key="3">
    <source>
        <dbReference type="ARBA" id="ARBA00023004"/>
    </source>
</evidence>
<dbReference type="GO" id="GO:0051536">
    <property type="term" value="F:iron-sulfur cluster binding"/>
    <property type="evidence" value="ECO:0007669"/>
    <property type="project" value="UniProtKB-KW"/>
</dbReference>
<comment type="similarity">
    <text evidence="1">Belongs to the FldB/FldC dehydratase alpha/beta subunit family.</text>
</comment>
<evidence type="ECO:0000256" key="2">
    <source>
        <dbReference type="ARBA" id="ARBA00022723"/>
    </source>
</evidence>
<keyword evidence="3" id="KW-0408">Iron</keyword>
<evidence type="ECO:0000313" key="6">
    <source>
        <dbReference type="Proteomes" id="UP000177876"/>
    </source>
</evidence>
<evidence type="ECO:0000256" key="4">
    <source>
        <dbReference type="ARBA" id="ARBA00023014"/>
    </source>
</evidence>
<reference evidence="5 6" key="1">
    <citation type="journal article" date="2016" name="Nat. Commun.">
        <title>Thousands of microbial genomes shed light on interconnected biogeochemical processes in an aquifer system.</title>
        <authorList>
            <person name="Anantharaman K."/>
            <person name="Brown C.T."/>
            <person name="Hug L.A."/>
            <person name="Sharon I."/>
            <person name="Castelle C.J."/>
            <person name="Probst A.J."/>
            <person name="Thomas B.C."/>
            <person name="Singh A."/>
            <person name="Wilkins M.J."/>
            <person name="Karaoz U."/>
            <person name="Brodie E.L."/>
            <person name="Williams K.H."/>
            <person name="Hubbard S.S."/>
            <person name="Banfield J.F."/>
        </authorList>
    </citation>
    <scope>NUCLEOTIDE SEQUENCE [LARGE SCALE GENOMIC DNA]</scope>
</reference>